<feature type="region of interest" description="Disordered" evidence="1">
    <location>
        <begin position="132"/>
        <end position="160"/>
    </location>
</feature>
<dbReference type="PANTHER" id="PTHR47500">
    <property type="entry name" value="EF-HAND CALCIUM-BINDING DOMAIN-CONTAINING PROTEIN"/>
    <property type="match status" value="1"/>
</dbReference>
<dbReference type="GeneTree" id="ENSGT00940000162494"/>
<feature type="non-terminal residue" evidence="2">
    <location>
        <position position="1"/>
    </location>
</feature>
<gene>
    <name evidence="2" type="primary">SPATA21</name>
</gene>
<evidence type="ECO:0000256" key="1">
    <source>
        <dbReference type="SAM" id="MobiDB-lite"/>
    </source>
</evidence>
<dbReference type="GO" id="GO:0005509">
    <property type="term" value="F:calcium ion binding"/>
    <property type="evidence" value="ECO:0007669"/>
    <property type="project" value="InterPro"/>
</dbReference>
<sequence>SVEQNALSDMAPHNPHTLLFEILSLLVEMLALPEAVLEEITNYYQKKLKEGTCKAQEMEAAVGRLRLQKLPYNPQQEESSEVPERKVLSILSRLKQQNYAPNLQSPYAQVPCILLCPQLDKKMVRRQPSNHYALDQCTPPGLDPDIRSPFFQSGSQGNRV</sequence>
<reference evidence="2" key="2">
    <citation type="journal article" date="2004" name="Nature">
        <title>Finishing the euchromatic sequence of the human genome.</title>
        <authorList>
            <consortium name="International Human Genome Sequencing Consortium"/>
        </authorList>
    </citation>
    <scope>NUCLEOTIDE SEQUENCE [LARGE SCALE GENOMIC DNA]</scope>
</reference>
<dbReference type="ExpressionAtlas" id="H7C5T0">
    <property type="expression patterns" value="baseline and differential"/>
</dbReference>
<dbReference type="Proteomes" id="UP000005640">
    <property type="component" value="Chromosome 1"/>
</dbReference>
<name>H7C5T0_HUMAN</name>
<dbReference type="MassIVE" id="H7C5T0"/>
<dbReference type="Ensembl" id="ENST00000491418.5">
    <property type="protein sequence ID" value="ENSP00000420753.1"/>
    <property type="gene ID" value="ENSG00000187144.11"/>
</dbReference>
<dbReference type="UCSC" id="uc057crg.1">
    <property type="organism name" value="human"/>
</dbReference>
<reference evidence="2 3" key="3">
    <citation type="journal article" date="2006" name="Nature">
        <title>The DNA sequence and biological annotation of human chromosome 1.</title>
        <authorList>
            <person name="Gregory S.G."/>
            <person name="Barlow K.F."/>
            <person name="McLay K.E."/>
            <person name="Kaul R."/>
            <person name="Swarbreck D."/>
            <person name="Dunham A."/>
            <person name="Scott C.E."/>
            <person name="Howe K.L."/>
            <person name="Woodfine K."/>
            <person name="Spencer C.C."/>
            <person name="Jones M.C."/>
            <person name="Gillson C."/>
            <person name="Searle S."/>
            <person name="Zhou Y."/>
            <person name="Kokocinski F."/>
            <person name="McDonald L."/>
            <person name="Evans R."/>
            <person name="Phillips K."/>
            <person name="Atkinson A."/>
            <person name="Cooper R."/>
            <person name="Jones C."/>
            <person name="Hall R.E."/>
            <person name="Andrews T.D."/>
            <person name="Lloyd C."/>
            <person name="Ainscough R."/>
            <person name="Almeida J.P."/>
            <person name="Ambrose K.D."/>
            <person name="Anderson F."/>
            <person name="Andrew R.W."/>
            <person name="Ashwell R.I."/>
            <person name="Aubin K."/>
            <person name="Babbage A.K."/>
            <person name="Bagguley C.L."/>
            <person name="Bailey J."/>
            <person name="Beasley H."/>
            <person name="Bethel G."/>
            <person name="Bird C.P."/>
            <person name="Bray-Allen S."/>
            <person name="Brown J.Y."/>
            <person name="Brown A.J."/>
            <person name="Buckley D."/>
            <person name="Burton J."/>
            <person name="Bye J."/>
            <person name="Carder C."/>
            <person name="Chapman J.C."/>
            <person name="Clark S.Y."/>
            <person name="Clarke G."/>
            <person name="Clee C."/>
            <person name="Cobley V."/>
            <person name="Collier R.E."/>
            <person name="Corby N."/>
            <person name="Coville G.J."/>
            <person name="Davies J."/>
            <person name="Deadman R."/>
            <person name="Dunn M."/>
            <person name="Earthrowl M."/>
            <person name="Ellington A.G."/>
            <person name="Errington H."/>
            <person name="Frankish A."/>
            <person name="Frankland J."/>
            <person name="French L."/>
            <person name="Garner P."/>
            <person name="Garnett J."/>
            <person name="Gay L."/>
            <person name="Ghori M.R."/>
            <person name="Gibson R."/>
            <person name="Gilby L.M."/>
            <person name="Gillett W."/>
            <person name="Glithero R.J."/>
            <person name="Grafham D.V."/>
            <person name="Griffiths C."/>
            <person name="Griffiths-Jones S."/>
            <person name="Grocock R."/>
            <person name="Hammond S."/>
            <person name="Harrison E.S."/>
            <person name="Hart E."/>
            <person name="Haugen E."/>
            <person name="Heath P.D."/>
            <person name="Holmes S."/>
            <person name="Holt K."/>
            <person name="Howden P.J."/>
            <person name="Hunt A.R."/>
            <person name="Hunt S.E."/>
            <person name="Hunter G."/>
            <person name="Isherwood J."/>
            <person name="James R."/>
            <person name="Johnson C."/>
            <person name="Johnson D."/>
            <person name="Joy A."/>
            <person name="Kay M."/>
            <person name="Kershaw J.K."/>
            <person name="Kibukawa M."/>
            <person name="Kimberley A.M."/>
            <person name="King A."/>
            <person name="Knights A.J."/>
            <person name="Lad H."/>
            <person name="Laird G."/>
            <person name="Lawlor S."/>
            <person name="Leongamornlert D.A."/>
            <person name="Lloyd D.M."/>
            <person name="Loveland J."/>
            <person name="Lovell J."/>
            <person name="Lush M.J."/>
            <person name="Lyne R."/>
            <person name="Martin S."/>
            <person name="Mashreghi-Mohammadi M."/>
            <person name="Matthews L."/>
            <person name="Matthews N.S."/>
            <person name="McLaren S."/>
            <person name="Milne S."/>
            <person name="Mistry S."/>
            <person name="Moore M.J."/>
            <person name="Nickerson T."/>
            <person name="O'Dell C.N."/>
            <person name="Oliver K."/>
            <person name="Palmeiri A."/>
            <person name="Palmer S.A."/>
            <person name="Parker A."/>
            <person name="Patel D."/>
            <person name="Pearce A.V."/>
            <person name="Peck A.I."/>
            <person name="Pelan S."/>
            <person name="Phelps K."/>
            <person name="Phillimore B.J."/>
            <person name="Plumb R."/>
            <person name="Rajan J."/>
            <person name="Raymond C."/>
            <person name="Rouse G."/>
            <person name="Saenphimmachak C."/>
            <person name="Sehra H.K."/>
            <person name="Sheridan E."/>
            <person name="Shownkeen R."/>
            <person name="Sims S."/>
            <person name="Skuce C.D."/>
            <person name="Smith M."/>
            <person name="Steward C."/>
            <person name="Subramanian S."/>
            <person name="Sycamore N."/>
            <person name="Tracey A."/>
            <person name="Tromans A."/>
            <person name="Van Helmond Z."/>
            <person name="Wall M."/>
            <person name="Wallis J.M."/>
            <person name="White S."/>
            <person name="Whitehead S.L."/>
            <person name="Wilkinson J.E."/>
            <person name="Willey D.L."/>
            <person name="Williams H."/>
            <person name="Wilming L."/>
            <person name="Wray P.W."/>
            <person name="Wu Z."/>
            <person name="Coulson A."/>
            <person name="Vaudin M."/>
            <person name="Sulston J.E."/>
            <person name="Durbin R."/>
            <person name="Hubbard T."/>
            <person name="Wooster R."/>
            <person name="Dunham I."/>
            <person name="Carter N.P."/>
            <person name="McVean G."/>
            <person name="Ross M.T."/>
            <person name="Harrow J."/>
            <person name="Olson M.V."/>
            <person name="Beck S."/>
            <person name="Rogers J."/>
            <person name="Bentley D.R."/>
            <person name="Banerjee R."/>
            <person name="Bryant S.P."/>
            <person name="Burford D.C."/>
            <person name="Burrill W.D."/>
            <person name="Clegg S.M."/>
            <person name="Dhami P."/>
            <person name="Dovey O."/>
            <person name="Faulkner L.M."/>
            <person name="Gribble S.M."/>
            <person name="Langford C.F."/>
            <person name="Pandian R.D."/>
            <person name="Porter K.M."/>
            <person name="Prigmore E."/>
        </authorList>
    </citation>
    <scope>NUCLEOTIDE SEQUENCE [LARGE SCALE GENOMIC DNA]</scope>
</reference>
<dbReference type="VEuPathDB" id="HostDB:ENSG00000187144"/>
<dbReference type="InterPro" id="IPR043520">
    <property type="entry name" value="SPT21"/>
</dbReference>
<dbReference type="OrthoDB" id="9834398at2759"/>
<dbReference type="OpenTargets" id="ENSG00000187144"/>
<evidence type="ECO:0000313" key="3">
    <source>
        <dbReference type="Proteomes" id="UP000005640"/>
    </source>
</evidence>
<feature type="compositionally biased region" description="Polar residues" evidence="1">
    <location>
        <begin position="150"/>
        <end position="160"/>
    </location>
</feature>
<dbReference type="HGNC" id="HGNC:28026">
    <property type="gene designation" value="SPATA21"/>
</dbReference>
<evidence type="ECO:0000313" key="2">
    <source>
        <dbReference type="Ensembl" id="ENSP00000420753.1"/>
    </source>
</evidence>
<dbReference type="Antibodypedia" id="47956">
    <property type="antibodies" value="62 antibodies from 14 providers"/>
</dbReference>
<dbReference type="HOGENOM" id="CLU_1656121_0_0_1"/>
<proteinExistence type="predicted"/>
<protein>
    <submittedName>
        <fullName evidence="2">Spermatogenesis associated 21</fullName>
    </submittedName>
</protein>
<reference evidence="2" key="1">
    <citation type="journal article" date="2001" name="Nature">
        <title>Initial sequencing and analysis of the human genome.</title>
        <authorList>
            <consortium name="International Human Genome Sequencing Consortium"/>
            <person name="Lander E.S."/>
            <person name="Linton L.M."/>
            <person name="Birren B."/>
            <person name="Nusbaum C."/>
            <person name="Zody M.C."/>
            <person name="Baldwin J."/>
            <person name="Devon K."/>
            <person name="Dewar K."/>
            <person name="Doyle M."/>
            <person name="FitzHugh W."/>
            <person name="Funke R."/>
            <person name="Gage D."/>
            <person name="Harris K."/>
            <person name="Heaford A."/>
            <person name="Howland J."/>
            <person name="Kann L."/>
            <person name="Lehoczky J."/>
            <person name="LeVine R."/>
            <person name="McEwan P."/>
            <person name="McKernan K."/>
            <person name="Meldrim J."/>
            <person name="Mesirov J.P."/>
            <person name="Miranda C."/>
            <person name="Morris W."/>
            <person name="Naylor J."/>
            <person name="Raymond C."/>
            <person name="Rosetti M."/>
            <person name="Santos R."/>
            <person name="Sheridan A."/>
            <person name="Sougnez C."/>
            <person name="Stange-Thomann N."/>
            <person name="Stojanovic N."/>
            <person name="Subramanian A."/>
            <person name="Wyman D."/>
            <person name="Rogers J."/>
            <person name="Sulston J."/>
            <person name="Ainscough R."/>
            <person name="Beck S."/>
            <person name="Bentley D."/>
            <person name="Burton J."/>
            <person name="Clee C."/>
            <person name="Carter N."/>
            <person name="Coulson A."/>
            <person name="Deadman R."/>
            <person name="Deloukas P."/>
            <person name="Dunham A."/>
            <person name="Dunham I."/>
            <person name="Durbin R."/>
            <person name="French L."/>
            <person name="Grafham D."/>
            <person name="Gregory S."/>
            <person name="Hubbard T."/>
            <person name="Humphray S."/>
            <person name="Hunt A."/>
            <person name="Jones M."/>
            <person name="Lloyd C."/>
            <person name="McMurray A."/>
            <person name="Matthews L."/>
            <person name="Mercer S."/>
            <person name="Milne S."/>
            <person name="Mullikin J.C."/>
            <person name="Mungall A."/>
            <person name="Plumb R."/>
            <person name="Ross M."/>
            <person name="Shownkeen R."/>
            <person name="Sims S."/>
            <person name="Waterston R.H."/>
            <person name="Wilson R.K."/>
            <person name="Hillier L.W."/>
            <person name="McPherson J.D."/>
            <person name="Marra M.A."/>
            <person name="Mardis E.R."/>
            <person name="Fulton L.A."/>
            <person name="Chinwalla A.T."/>
            <person name="Pepin K.H."/>
            <person name="Gish W.R."/>
            <person name="Chissoe S.L."/>
            <person name="Wendl M.C."/>
            <person name="Delehaunty K.D."/>
            <person name="Miner T.L."/>
            <person name="Delehaunty A."/>
            <person name="Kramer J.B."/>
            <person name="Cook L.L."/>
            <person name="Fulton R.S."/>
            <person name="Johnson D.L."/>
            <person name="Minx P.J."/>
            <person name="Clifton S.W."/>
            <person name="Hawkins T."/>
            <person name="Branscomb E."/>
            <person name="Predki P."/>
            <person name="Richardson P."/>
            <person name="Wenning S."/>
            <person name="Slezak T."/>
            <person name="Doggett N."/>
            <person name="Cheng J.F."/>
            <person name="Olsen A."/>
            <person name="Lucas S."/>
            <person name="Elkin C."/>
            <person name="Uberbacher E."/>
            <person name="Frazier M."/>
            <person name="Gibbs R.A."/>
            <person name="Muzny D.M."/>
            <person name="Scherer S.E."/>
            <person name="Bouck J.B."/>
            <person name="Sodergren E.J."/>
            <person name="Worley K.C."/>
            <person name="Rives C.M."/>
            <person name="Gorrell J.H."/>
            <person name="Metzker M.L."/>
            <person name="Naylor S.L."/>
            <person name="Kucherlapati R.S."/>
            <person name="Nelson D.L."/>
            <person name="Weinstock G.M."/>
            <person name="Sakaki Y."/>
            <person name="Fujiyama A."/>
            <person name="Hattori M."/>
            <person name="Yada T."/>
            <person name="Toyoda A."/>
            <person name="Itoh T."/>
            <person name="Kawagoe C."/>
            <person name="Watanabe H."/>
            <person name="Totoki Y."/>
            <person name="Taylor T."/>
            <person name="Weissenbach J."/>
            <person name="Heilig R."/>
            <person name="Saurin W."/>
            <person name="Artiguenave F."/>
            <person name="Brottier P."/>
            <person name="Bruls T."/>
            <person name="Pelletier E."/>
            <person name="Robert C."/>
            <person name="Wincker P."/>
            <person name="Smith D.R."/>
            <person name="Doucette-Stamm L."/>
            <person name="Rubenfield M."/>
            <person name="Weinstock K."/>
            <person name="Lee H.M."/>
            <person name="Dubois J."/>
            <person name="Rosenthal A."/>
            <person name="Platzer M."/>
            <person name="Nyakatura G."/>
            <person name="Taudien S."/>
            <person name="Rump A."/>
            <person name="Yang H."/>
            <person name="Yu J."/>
            <person name="Wang J."/>
            <person name="Huang G."/>
            <person name="Gu J."/>
            <person name="Hood L."/>
            <person name="Rowen L."/>
            <person name="Madan A."/>
            <person name="Qin S."/>
            <person name="Davis R.W."/>
            <person name="Federspiel N.A."/>
            <person name="Abola A.P."/>
            <person name="Proctor M.J."/>
            <person name="Myers R.M."/>
            <person name="Schmutz J."/>
            <person name="Dickson M."/>
            <person name="Grimwood J."/>
            <person name="Cox D.R."/>
            <person name="Olson M.V."/>
            <person name="Kaul R."/>
            <person name="Raymond C."/>
            <person name="Shimizu N."/>
            <person name="Kawasaki K."/>
            <person name="Minoshima S."/>
            <person name="Evans G.A."/>
            <person name="Athanasiou M."/>
            <person name="Schultz R."/>
            <person name="Roe B.A."/>
            <person name="Chen F."/>
            <person name="Pan H."/>
            <person name="Ramser J."/>
            <person name="Lehrach H."/>
            <person name="Reinhardt R."/>
            <person name="McCombie W.R."/>
            <person name="de la Bastide M."/>
            <person name="Dedhia N."/>
            <person name="Blocker H."/>
            <person name="Hornischer K."/>
            <person name="Nordsiek G."/>
            <person name="Agarwala R."/>
            <person name="Aravind L."/>
            <person name="Bailey J.A."/>
            <person name="Bateman A."/>
            <person name="Batzoglou S."/>
            <person name="Birney E."/>
            <person name="Bork P."/>
            <person name="Brown D.G."/>
            <person name="Burge C.B."/>
            <person name="Cerutti L."/>
            <person name="Chen H.C."/>
            <person name="Church D."/>
            <person name="Clamp M."/>
            <person name="Copley R.R."/>
            <person name="Doerks T."/>
            <person name="Eddy S.R."/>
            <person name="Eichler E.E."/>
            <person name="Furey T.S."/>
            <person name="Galagan J."/>
            <person name="Gilbert J.G."/>
            <person name="Harmon C."/>
            <person name="Hayashizaki Y."/>
            <person name="Haussler D."/>
            <person name="Hermjakob H."/>
            <person name="Hokamp K."/>
            <person name="Jang W."/>
            <person name="Johnson L.S."/>
            <person name="Jones T.A."/>
            <person name="Kasif S."/>
            <person name="Kaspryzk A."/>
            <person name="Kennedy S."/>
            <person name="Kent W.J."/>
            <person name="Kitts P."/>
            <person name="Koonin E.V."/>
            <person name="Korf I."/>
            <person name="Kulp D."/>
            <person name="Lancet D."/>
            <person name="Lowe T.M."/>
            <person name="McLysaght A."/>
            <person name="Mikkelsen T."/>
            <person name="Moran J.V."/>
            <person name="Mulder N."/>
            <person name="Pollara V.J."/>
            <person name="Ponting C.P."/>
            <person name="Schuler G."/>
            <person name="Schultz J."/>
            <person name="Slater G."/>
            <person name="Smit A.F."/>
            <person name="Stupka E."/>
            <person name="Szustakowski J."/>
            <person name="Thierry-Mieg D."/>
            <person name="Thierry-Mieg J."/>
            <person name="Wagner L."/>
            <person name="Wallis J."/>
            <person name="Wheeler R."/>
            <person name="Williams A."/>
            <person name="Wolf Y.I."/>
            <person name="Wolfe K.H."/>
            <person name="Yang S.P."/>
            <person name="Yeh R.F."/>
            <person name="Collins F."/>
            <person name="Guyer M.S."/>
            <person name="Peterson J."/>
            <person name="Felsenfeld A."/>
            <person name="Wetterstrand K.A."/>
            <person name="Patrinos A."/>
            <person name="Morgan M.J."/>
            <person name="de Jong P."/>
            <person name="Catanese J.J."/>
            <person name="Osoegawa K."/>
            <person name="Shizuya H."/>
            <person name="Choi S."/>
            <person name="Chen Y.J."/>
        </authorList>
    </citation>
    <scope>NUCLEOTIDE SEQUENCE [LARGE SCALE GENOMIC DNA]</scope>
</reference>
<organism evidence="2 3">
    <name type="scientific">Homo sapiens</name>
    <name type="common">Human</name>
    <dbReference type="NCBI Taxonomy" id="9606"/>
    <lineage>
        <taxon>Eukaryota</taxon>
        <taxon>Metazoa</taxon>
        <taxon>Chordata</taxon>
        <taxon>Craniata</taxon>
        <taxon>Vertebrata</taxon>
        <taxon>Euteleostomi</taxon>
        <taxon>Mammalia</taxon>
        <taxon>Eutheria</taxon>
        <taxon>Euarchontoglires</taxon>
        <taxon>Primates</taxon>
        <taxon>Haplorrhini</taxon>
        <taxon>Catarrhini</taxon>
        <taxon>Hominidae</taxon>
        <taxon>Homo</taxon>
    </lineage>
</organism>
<dbReference type="PANTHER" id="PTHR47500:SF1">
    <property type="entry name" value="SPERMATOGENESIS-ASSOCIATED PROTEIN 21"/>
    <property type="match status" value="1"/>
</dbReference>
<keyword evidence="3" id="KW-1185">Reference proteome</keyword>
<dbReference type="AlphaFoldDB" id="H7C5T0"/>
<dbReference type="Ensembl" id="ENST00000707421.1">
    <property type="protein sequence ID" value="ENSP00000516862.1"/>
    <property type="gene ID" value="ENSG00000291401.1"/>
</dbReference>
<dbReference type="EMBL" id="AL358794">
    <property type="status" value="NOT_ANNOTATED_CDS"/>
    <property type="molecule type" value="Genomic_DNA"/>
</dbReference>
<accession>H7C5T0</accession>
<dbReference type="ChiTaRS" id="SPATA21">
    <property type="organism name" value="human"/>
</dbReference>
<reference evidence="2" key="4">
    <citation type="submission" date="2025-05" db="UniProtKB">
        <authorList>
            <consortium name="Ensembl"/>
        </authorList>
    </citation>
    <scope>IDENTIFICATION</scope>
</reference>
<dbReference type="Bgee" id="ENSG00000187144">
    <property type="expression patterns" value="Expressed in buccal mucosa cell and 118 other cell types or tissues"/>
</dbReference>